<reference evidence="2 3" key="1">
    <citation type="submission" date="2015-12" db="EMBL/GenBank/DDBJ databases">
        <title>The genome of Folsomia candida.</title>
        <authorList>
            <person name="Faddeeva A."/>
            <person name="Derks M.F."/>
            <person name="Anvar Y."/>
            <person name="Smit S."/>
            <person name="Van Straalen N."/>
            <person name="Roelofs D."/>
        </authorList>
    </citation>
    <scope>NUCLEOTIDE SEQUENCE [LARGE SCALE GENOMIC DNA]</scope>
    <source>
        <strain evidence="2 3">VU population</strain>
        <tissue evidence="2">Whole body</tissue>
    </source>
</reference>
<dbReference type="EMBL" id="LNIX01000001">
    <property type="protein sequence ID" value="OXA62057.1"/>
    <property type="molecule type" value="Genomic_DNA"/>
</dbReference>
<keyword evidence="1" id="KW-0812">Transmembrane</keyword>
<evidence type="ECO:0000256" key="1">
    <source>
        <dbReference type="SAM" id="Phobius"/>
    </source>
</evidence>
<keyword evidence="3" id="KW-1185">Reference proteome</keyword>
<accession>A0A226EY11</accession>
<protein>
    <submittedName>
        <fullName evidence="2">NADPH-dependent 7-cyano-7-deazaguanine reductase</fullName>
    </submittedName>
</protein>
<keyword evidence="1" id="KW-1133">Transmembrane helix</keyword>
<dbReference type="Proteomes" id="UP000198287">
    <property type="component" value="Unassembled WGS sequence"/>
</dbReference>
<keyword evidence="1" id="KW-0472">Membrane</keyword>
<evidence type="ECO:0000313" key="2">
    <source>
        <dbReference type="EMBL" id="OXA62057.1"/>
    </source>
</evidence>
<dbReference type="AlphaFoldDB" id="A0A226EY11"/>
<feature type="transmembrane region" description="Helical" evidence="1">
    <location>
        <begin position="144"/>
        <end position="162"/>
    </location>
</feature>
<sequence>MNSSLRIVLNTGLVFVIMFLIFVTTFTKVGVPLDKTIKNKQILIDYKGAIIWGNATITLSEFIVRTDDEPQQWIAFALPEIDLTRLNKINGTKVPLEIYFKTWTIKKYSATFEERMAREGVFGEILALLRGNYIEVWGVQMRHFGNYGVTGLILSLIAAMLIENHREEQKLRGDSI</sequence>
<gene>
    <name evidence="2" type="ORF">Fcan01_00714</name>
</gene>
<name>A0A226EY11_FOLCA</name>
<evidence type="ECO:0000313" key="3">
    <source>
        <dbReference type="Proteomes" id="UP000198287"/>
    </source>
</evidence>
<proteinExistence type="predicted"/>
<comment type="caution">
    <text evidence="2">The sequence shown here is derived from an EMBL/GenBank/DDBJ whole genome shotgun (WGS) entry which is preliminary data.</text>
</comment>
<organism evidence="2 3">
    <name type="scientific">Folsomia candida</name>
    <name type="common">Springtail</name>
    <dbReference type="NCBI Taxonomy" id="158441"/>
    <lineage>
        <taxon>Eukaryota</taxon>
        <taxon>Metazoa</taxon>
        <taxon>Ecdysozoa</taxon>
        <taxon>Arthropoda</taxon>
        <taxon>Hexapoda</taxon>
        <taxon>Collembola</taxon>
        <taxon>Entomobryomorpha</taxon>
        <taxon>Isotomoidea</taxon>
        <taxon>Isotomidae</taxon>
        <taxon>Proisotominae</taxon>
        <taxon>Folsomia</taxon>
    </lineage>
</organism>
<feature type="transmembrane region" description="Helical" evidence="1">
    <location>
        <begin position="7"/>
        <end position="26"/>
    </location>
</feature>